<evidence type="ECO:0000259" key="5">
    <source>
        <dbReference type="PROSITE" id="PS50931"/>
    </source>
</evidence>
<protein>
    <submittedName>
        <fullName evidence="6">LysR family transcriptional regulator</fullName>
    </submittedName>
</protein>
<keyword evidence="4" id="KW-0804">Transcription</keyword>
<keyword evidence="3" id="KW-0238">DNA-binding</keyword>
<dbReference type="Gene3D" id="3.40.190.290">
    <property type="match status" value="1"/>
</dbReference>
<evidence type="ECO:0000313" key="7">
    <source>
        <dbReference type="Proteomes" id="UP001596157"/>
    </source>
</evidence>
<accession>A0ABW0EYF1</accession>
<name>A0ABW0EYF1_9PSEU</name>
<dbReference type="InterPro" id="IPR000847">
    <property type="entry name" value="LysR_HTH_N"/>
</dbReference>
<gene>
    <name evidence="6" type="ORF">ACFPM7_29515</name>
</gene>
<keyword evidence="2" id="KW-0805">Transcription regulation</keyword>
<sequence>MKLEVEHLRWIVTVAEARSITLAAARLGVAQSAVSSRIQRVERHLGVRLFERSNRGVSLTRAGEEVVSASRLALVAVRTVEQTAAHHGALPPWEFTLRSSSAVEGLVEHLRERFPNLRVNHEVHDSDHVLDALSRNEPGLHQVLAPPASAVVNSQTSPVSRTEMVTATVVEEPCWVHLSEAHPLARRPAIALADLADQVWLGPPDRTRRHDYLLAVCARAGFVPSIVHTGADRAAAVKLLAASTAITLDSPSKAPLPGVARIPLTDHVPLRLLLSWRPDTVPQRVARAALEWTRLSYRRTTPLRNPAYWEQLVAEPGLHQGLFADEPAGWPCA</sequence>
<dbReference type="PROSITE" id="PS50931">
    <property type="entry name" value="HTH_LYSR"/>
    <property type="match status" value="1"/>
</dbReference>
<evidence type="ECO:0000256" key="4">
    <source>
        <dbReference type="ARBA" id="ARBA00023163"/>
    </source>
</evidence>
<dbReference type="RefSeq" id="WP_378251124.1">
    <property type="nucleotide sequence ID" value="NZ_JBHSKF010000023.1"/>
</dbReference>
<keyword evidence="7" id="KW-1185">Reference proteome</keyword>
<dbReference type="PANTHER" id="PTHR30346:SF30">
    <property type="entry name" value="SMALL NEUTRAL PROTEASE REGULATORY PROTEIN"/>
    <property type="match status" value="1"/>
</dbReference>
<dbReference type="SUPFAM" id="SSF53850">
    <property type="entry name" value="Periplasmic binding protein-like II"/>
    <property type="match status" value="1"/>
</dbReference>
<evidence type="ECO:0000313" key="6">
    <source>
        <dbReference type="EMBL" id="MFC5291209.1"/>
    </source>
</evidence>
<dbReference type="Gene3D" id="1.10.10.10">
    <property type="entry name" value="Winged helix-like DNA-binding domain superfamily/Winged helix DNA-binding domain"/>
    <property type="match status" value="1"/>
</dbReference>
<dbReference type="Pfam" id="PF00126">
    <property type="entry name" value="HTH_1"/>
    <property type="match status" value="1"/>
</dbReference>
<organism evidence="6 7">
    <name type="scientific">Actinokineospora guangxiensis</name>
    <dbReference type="NCBI Taxonomy" id="1490288"/>
    <lineage>
        <taxon>Bacteria</taxon>
        <taxon>Bacillati</taxon>
        <taxon>Actinomycetota</taxon>
        <taxon>Actinomycetes</taxon>
        <taxon>Pseudonocardiales</taxon>
        <taxon>Pseudonocardiaceae</taxon>
        <taxon>Actinokineospora</taxon>
    </lineage>
</organism>
<feature type="domain" description="HTH lysR-type" evidence="5">
    <location>
        <begin position="1"/>
        <end position="60"/>
    </location>
</feature>
<dbReference type="EMBL" id="JBHSKF010000023">
    <property type="protein sequence ID" value="MFC5291209.1"/>
    <property type="molecule type" value="Genomic_DNA"/>
</dbReference>
<comment type="caution">
    <text evidence="6">The sequence shown here is derived from an EMBL/GenBank/DDBJ whole genome shotgun (WGS) entry which is preliminary data.</text>
</comment>
<reference evidence="7" key="1">
    <citation type="journal article" date="2019" name="Int. J. Syst. Evol. Microbiol.">
        <title>The Global Catalogue of Microorganisms (GCM) 10K type strain sequencing project: providing services to taxonomists for standard genome sequencing and annotation.</title>
        <authorList>
            <consortium name="The Broad Institute Genomics Platform"/>
            <consortium name="The Broad Institute Genome Sequencing Center for Infectious Disease"/>
            <person name="Wu L."/>
            <person name="Ma J."/>
        </authorList>
    </citation>
    <scope>NUCLEOTIDE SEQUENCE [LARGE SCALE GENOMIC DNA]</scope>
    <source>
        <strain evidence="7">CCUG 59778</strain>
    </source>
</reference>
<proteinExistence type="inferred from homology"/>
<evidence type="ECO:0000256" key="1">
    <source>
        <dbReference type="ARBA" id="ARBA00009437"/>
    </source>
</evidence>
<dbReference type="PRINTS" id="PR00039">
    <property type="entry name" value="HTHLYSR"/>
</dbReference>
<dbReference type="InterPro" id="IPR005119">
    <property type="entry name" value="LysR_subst-bd"/>
</dbReference>
<dbReference type="Proteomes" id="UP001596157">
    <property type="component" value="Unassembled WGS sequence"/>
</dbReference>
<dbReference type="InterPro" id="IPR036390">
    <property type="entry name" value="WH_DNA-bd_sf"/>
</dbReference>
<dbReference type="InterPro" id="IPR036388">
    <property type="entry name" value="WH-like_DNA-bd_sf"/>
</dbReference>
<comment type="similarity">
    <text evidence="1">Belongs to the LysR transcriptional regulatory family.</text>
</comment>
<dbReference type="Pfam" id="PF03466">
    <property type="entry name" value="LysR_substrate"/>
    <property type="match status" value="1"/>
</dbReference>
<dbReference type="PANTHER" id="PTHR30346">
    <property type="entry name" value="TRANSCRIPTIONAL DUAL REGULATOR HCAR-RELATED"/>
    <property type="match status" value="1"/>
</dbReference>
<evidence type="ECO:0000256" key="2">
    <source>
        <dbReference type="ARBA" id="ARBA00023015"/>
    </source>
</evidence>
<dbReference type="SUPFAM" id="SSF46785">
    <property type="entry name" value="Winged helix' DNA-binding domain"/>
    <property type="match status" value="1"/>
</dbReference>
<evidence type="ECO:0000256" key="3">
    <source>
        <dbReference type="ARBA" id="ARBA00023125"/>
    </source>
</evidence>